<dbReference type="EC" id="2.4.1.25" evidence="3 10"/>
<accession>A0A2T1E2Q4</accession>
<dbReference type="SUPFAM" id="SSF51445">
    <property type="entry name" value="(Trans)glycosidases"/>
    <property type="match status" value="1"/>
</dbReference>
<name>A0A2T1E2Q4_9CYAN</name>
<comment type="similarity">
    <text evidence="2 10">Belongs to the disproportionating enzyme family.</text>
</comment>
<dbReference type="NCBIfam" id="NF011080">
    <property type="entry name" value="PRK14508.1-3"/>
    <property type="match status" value="1"/>
</dbReference>
<dbReference type="NCBIfam" id="TIGR00217">
    <property type="entry name" value="malQ"/>
    <property type="match status" value="1"/>
</dbReference>
<dbReference type="GO" id="GO:0005975">
    <property type="term" value="P:carbohydrate metabolic process"/>
    <property type="evidence" value="ECO:0007669"/>
    <property type="project" value="InterPro"/>
</dbReference>
<comment type="catalytic activity">
    <reaction evidence="1 10">
        <text>Transfers a segment of a (1-&gt;4)-alpha-D-glucan to a new position in an acceptor, which may be glucose or a (1-&gt;4)-alpha-D-glucan.</text>
        <dbReference type="EC" id="2.4.1.25"/>
    </reaction>
</comment>
<dbReference type="PANTHER" id="PTHR32438">
    <property type="entry name" value="4-ALPHA-GLUCANOTRANSFERASE DPE1, CHLOROPLASTIC/AMYLOPLASTIC"/>
    <property type="match status" value="1"/>
</dbReference>
<evidence type="ECO:0000256" key="10">
    <source>
        <dbReference type="RuleBase" id="RU361207"/>
    </source>
</evidence>
<evidence type="ECO:0000256" key="4">
    <source>
        <dbReference type="ARBA" id="ARBA00020295"/>
    </source>
</evidence>
<organism evidence="11 12">
    <name type="scientific">Stenomitos frigidus ULC18</name>
    <dbReference type="NCBI Taxonomy" id="2107698"/>
    <lineage>
        <taxon>Bacteria</taxon>
        <taxon>Bacillati</taxon>
        <taxon>Cyanobacteriota</taxon>
        <taxon>Cyanophyceae</taxon>
        <taxon>Leptolyngbyales</taxon>
        <taxon>Leptolyngbyaceae</taxon>
        <taxon>Stenomitos</taxon>
    </lineage>
</organism>
<dbReference type="NCBIfam" id="NF011079">
    <property type="entry name" value="PRK14508.1-2"/>
    <property type="match status" value="1"/>
</dbReference>
<evidence type="ECO:0000256" key="2">
    <source>
        <dbReference type="ARBA" id="ARBA00005684"/>
    </source>
</evidence>
<keyword evidence="7 10" id="KW-0119">Carbohydrate metabolism</keyword>
<protein>
    <recommendedName>
        <fullName evidence="4 10">4-alpha-glucanotransferase</fullName>
        <ecNumber evidence="3 10">2.4.1.25</ecNumber>
    </recommendedName>
    <alternativeName>
        <fullName evidence="8 10">Amylomaltase</fullName>
    </alternativeName>
    <alternativeName>
        <fullName evidence="9 10">Disproportionating enzyme</fullName>
    </alternativeName>
</protein>
<gene>
    <name evidence="11" type="primary">malQ</name>
    <name evidence="11" type="ORF">C7B82_17890</name>
</gene>
<dbReference type="InterPro" id="IPR017853">
    <property type="entry name" value="GH"/>
</dbReference>
<evidence type="ECO:0000256" key="1">
    <source>
        <dbReference type="ARBA" id="ARBA00000439"/>
    </source>
</evidence>
<evidence type="ECO:0000256" key="7">
    <source>
        <dbReference type="ARBA" id="ARBA00023277"/>
    </source>
</evidence>
<keyword evidence="5 10" id="KW-0328">Glycosyltransferase</keyword>
<keyword evidence="6 10" id="KW-0808">Transferase</keyword>
<evidence type="ECO:0000313" key="11">
    <source>
        <dbReference type="EMBL" id="PSB27023.1"/>
    </source>
</evidence>
<evidence type="ECO:0000256" key="5">
    <source>
        <dbReference type="ARBA" id="ARBA00022676"/>
    </source>
</evidence>
<keyword evidence="12" id="KW-1185">Reference proteome</keyword>
<dbReference type="RefSeq" id="WP_106257642.1">
    <property type="nucleotide sequence ID" value="NZ_CAWNSW010000133.1"/>
</dbReference>
<evidence type="ECO:0000256" key="3">
    <source>
        <dbReference type="ARBA" id="ARBA00012560"/>
    </source>
</evidence>
<dbReference type="Pfam" id="PF02446">
    <property type="entry name" value="Glyco_hydro_77"/>
    <property type="match status" value="1"/>
</dbReference>
<reference evidence="12" key="1">
    <citation type="submission" date="2018-02" db="EMBL/GenBank/DDBJ databases">
        <authorList>
            <person name="Moore K."/>
            <person name="Momper L."/>
        </authorList>
    </citation>
    <scope>NUCLEOTIDE SEQUENCE [LARGE SCALE GENOMIC DNA]</scope>
    <source>
        <strain evidence="12">ULC18</strain>
    </source>
</reference>
<dbReference type="PANTHER" id="PTHR32438:SF5">
    <property type="entry name" value="4-ALPHA-GLUCANOTRANSFERASE DPE1, CHLOROPLASTIC_AMYLOPLASTIC"/>
    <property type="match status" value="1"/>
</dbReference>
<dbReference type="OrthoDB" id="9811841at2"/>
<comment type="caution">
    <text evidence="11">The sequence shown here is derived from an EMBL/GenBank/DDBJ whole genome shotgun (WGS) entry which is preliminary data.</text>
</comment>
<proteinExistence type="inferred from homology"/>
<evidence type="ECO:0000256" key="6">
    <source>
        <dbReference type="ARBA" id="ARBA00022679"/>
    </source>
</evidence>
<evidence type="ECO:0000256" key="9">
    <source>
        <dbReference type="ARBA" id="ARBA00031501"/>
    </source>
</evidence>
<reference evidence="11 12" key="2">
    <citation type="submission" date="2018-03" db="EMBL/GenBank/DDBJ databases">
        <title>The ancient ancestry and fast evolution of plastids.</title>
        <authorList>
            <person name="Moore K.R."/>
            <person name="Magnabosco C."/>
            <person name="Momper L."/>
            <person name="Gold D.A."/>
            <person name="Bosak T."/>
            <person name="Fournier G.P."/>
        </authorList>
    </citation>
    <scope>NUCLEOTIDE SEQUENCE [LARGE SCALE GENOMIC DNA]</scope>
    <source>
        <strain evidence="11 12">ULC18</strain>
    </source>
</reference>
<sequence length="510" mass="57880">MTGSSDSHSSAPSRVSGILLHPTSFPSRFGIGDLGPQAREFIDFLVETGQLLWQVLPLGPTGFGNSPYMCYSALAGNPLLISPERLRDHGLLSEADFADLPDFAGDRVQFDQVAPIKMGLLEKACENFKNSANAEQKQQFEAFCESKAYWLEDYALFMALKQTQNGTSWHTWEPAIAQHKPEALEQCRRRLPAEIFYQKYLQYEFFQQWSDLKRYANAKGIQIIGDIPIYVAHDSADVWANPENFCLDEATGEPALMAGVPPDYFSATGQLWGNPVYDWDHLQHSDFRWWVGRFRAMLDYVDLIRIDHFRGFEAFWAVKQGEETAMHGEWVKAPGREFFEVLREKLGKLPILAEDLGVITPEVEALRDQFEFPGMKVLQFAFGSDPGNPFLPFNYPRRCVVYTGTHDNDTTVGWFNQLSDYEKGNVWHYLGCFSPDGIQWDLIRLALSSVANIAIIPLQDVFGLGTEARMNFPGKPEGNWEWRYHGGQLSGELSDRLKTLTKLFGRAPVM</sequence>
<evidence type="ECO:0000256" key="8">
    <source>
        <dbReference type="ARBA" id="ARBA00031423"/>
    </source>
</evidence>
<dbReference type="GO" id="GO:0004134">
    <property type="term" value="F:4-alpha-glucanotransferase activity"/>
    <property type="evidence" value="ECO:0007669"/>
    <property type="project" value="UniProtKB-EC"/>
</dbReference>
<dbReference type="Proteomes" id="UP000239576">
    <property type="component" value="Unassembled WGS sequence"/>
</dbReference>
<evidence type="ECO:0000313" key="12">
    <source>
        <dbReference type="Proteomes" id="UP000239576"/>
    </source>
</evidence>
<dbReference type="AlphaFoldDB" id="A0A2T1E2Q4"/>
<dbReference type="EMBL" id="PVWK01000098">
    <property type="protein sequence ID" value="PSB27023.1"/>
    <property type="molecule type" value="Genomic_DNA"/>
</dbReference>
<dbReference type="InterPro" id="IPR003385">
    <property type="entry name" value="Glyco_hydro_77"/>
</dbReference>
<dbReference type="Gene3D" id="3.20.20.80">
    <property type="entry name" value="Glycosidases"/>
    <property type="match status" value="1"/>
</dbReference>